<organism evidence="2 3">
    <name type="scientific">Agrilutibacter terrestris</name>
    <dbReference type="NCBI Taxonomy" id="2865112"/>
    <lineage>
        <taxon>Bacteria</taxon>
        <taxon>Pseudomonadati</taxon>
        <taxon>Pseudomonadota</taxon>
        <taxon>Gammaproteobacteria</taxon>
        <taxon>Lysobacterales</taxon>
        <taxon>Lysobacteraceae</taxon>
        <taxon>Agrilutibacter</taxon>
    </lineage>
</organism>
<accession>A0A7H0FY03</accession>
<feature type="compositionally biased region" description="Basic residues" evidence="1">
    <location>
        <begin position="152"/>
        <end position="169"/>
    </location>
</feature>
<dbReference type="InterPro" id="IPR008769">
    <property type="entry name" value="PhaF_PhaI"/>
</dbReference>
<reference evidence="2 3" key="1">
    <citation type="submission" date="2020-08" db="EMBL/GenBank/DDBJ databases">
        <title>Lysobacter sp. II4 sp. nov., isolated from soil.</title>
        <authorList>
            <person name="Woo C.Y."/>
            <person name="Kim J."/>
        </authorList>
    </citation>
    <scope>NUCLEOTIDE SEQUENCE [LARGE SCALE GENOMIC DNA]</scope>
    <source>
        <strain evidence="2 3">II4</strain>
    </source>
</reference>
<dbReference type="EMBL" id="CP060820">
    <property type="protein sequence ID" value="QNP40919.1"/>
    <property type="molecule type" value="Genomic_DNA"/>
</dbReference>
<feature type="region of interest" description="Disordered" evidence="1">
    <location>
        <begin position="1"/>
        <end position="30"/>
    </location>
</feature>
<evidence type="ECO:0000313" key="2">
    <source>
        <dbReference type="EMBL" id="QNP40919.1"/>
    </source>
</evidence>
<feature type="region of interest" description="Disordered" evidence="1">
    <location>
        <begin position="143"/>
        <end position="175"/>
    </location>
</feature>
<name>A0A7H0FY03_9GAMM</name>
<dbReference type="Pfam" id="PF05597">
    <property type="entry name" value="Phasin"/>
    <property type="match status" value="1"/>
</dbReference>
<feature type="compositionally biased region" description="Low complexity" evidence="1">
    <location>
        <begin position="14"/>
        <end position="30"/>
    </location>
</feature>
<dbReference type="PANTHER" id="PTHR38664">
    <property type="entry name" value="SLR0058 PROTEIN"/>
    <property type="match status" value="1"/>
</dbReference>
<evidence type="ECO:0000256" key="1">
    <source>
        <dbReference type="SAM" id="MobiDB-lite"/>
    </source>
</evidence>
<proteinExistence type="predicted"/>
<dbReference type="AlphaFoldDB" id="A0A7H0FY03"/>
<dbReference type="Proteomes" id="UP000516018">
    <property type="component" value="Chromosome"/>
</dbReference>
<dbReference type="NCBIfam" id="TIGR01837">
    <property type="entry name" value="PHA_granule_1"/>
    <property type="match status" value="1"/>
</dbReference>
<dbReference type="RefSeq" id="WP_187712357.1">
    <property type="nucleotide sequence ID" value="NZ_CP060820.1"/>
</dbReference>
<dbReference type="PANTHER" id="PTHR38664:SF1">
    <property type="entry name" value="SLR0058 PROTEIN"/>
    <property type="match status" value="1"/>
</dbReference>
<feature type="compositionally biased region" description="Basic residues" evidence="1">
    <location>
        <begin position="1"/>
        <end position="13"/>
    </location>
</feature>
<dbReference type="KEGG" id="lsx:H8B22_01280"/>
<gene>
    <name evidence="2" type="ORF">H8B22_01280</name>
</gene>
<evidence type="ECO:0000313" key="3">
    <source>
        <dbReference type="Proteomes" id="UP000516018"/>
    </source>
</evidence>
<keyword evidence="3" id="KW-1185">Reference proteome</keyword>
<sequence>MAKFKKTAKKTARATKGASAKASAQQAEQLSKTLSESAQQVWLAGVGAFSRAQTEGTKLFEALIKEGLKLEKNALKFAGGQADVVRGAVESKVGQARERATDTWDRLEKVFEDRVQRALTKLGVPGRDDLAELTRKVDSLTAELRKQNGKPAAKKATKTVRKPAARKSRTAAPSA</sequence>
<protein>
    <submittedName>
        <fullName evidence="2">Phasin family protein</fullName>
    </submittedName>
</protein>